<comment type="caution">
    <text evidence="1">The sequence shown here is derived from an EMBL/GenBank/DDBJ whole genome shotgun (WGS) entry which is preliminary data.</text>
</comment>
<protein>
    <submittedName>
        <fullName evidence="1">Uncharacterized protein</fullName>
    </submittedName>
</protein>
<keyword evidence="2" id="KW-1185">Reference proteome</keyword>
<organism evidence="1 2">
    <name type="scientific">Araneus ventricosus</name>
    <name type="common">Orbweaver spider</name>
    <name type="synonym">Epeira ventricosa</name>
    <dbReference type="NCBI Taxonomy" id="182803"/>
    <lineage>
        <taxon>Eukaryota</taxon>
        <taxon>Metazoa</taxon>
        <taxon>Ecdysozoa</taxon>
        <taxon>Arthropoda</taxon>
        <taxon>Chelicerata</taxon>
        <taxon>Arachnida</taxon>
        <taxon>Araneae</taxon>
        <taxon>Araneomorphae</taxon>
        <taxon>Entelegynae</taxon>
        <taxon>Araneoidea</taxon>
        <taxon>Araneidae</taxon>
        <taxon>Araneus</taxon>
    </lineage>
</organism>
<dbReference type="Proteomes" id="UP000499080">
    <property type="component" value="Unassembled WGS sequence"/>
</dbReference>
<evidence type="ECO:0000313" key="2">
    <source>
        <dbReference type="Proteomes" id="UP000499080"/>
    </source>
</evidence>
<sequence>MVLHVSAAWVYPLSAKQERQFISLQRKLLLNISGAYSTTTTAALQVIEGLLPLHFKADQEAVYVRVKRFGKASHLKDQDYDPKDFEGKVSTVKFHPASFDLEDRVSFVHIFNRHEPINIYLVGSKIDDRTGCAF</sequence>
<dbReference type="AlphaFoldDB" id="A0A4Y2GIQ2"/>
<reference evidence="1 2" key="1">
    <citation type="journal article" date="2019" name="Sci. Rep.">
        <title>Orb-weaving spider Araneus ventricosus genome elucidates the spidroin gene catalogue.</title>
        <authorList>
            <person name="Kono N."/>
            <person name="Nakamura H."/>
            <person name="Ohtoshi R."/>
            <person name="Moran D.A.P."/>
            <person name="Shinohara A."/>
            <person name="Yoshida Y."/>
            <person name="Fujiwara M."/>
            <person name="Mori M."/>
            <person name="Tomita M."/>
            <person name="Arakawa K."/>
        </authorList>
    </citation>
    <scope>NUCLEOTIDE SEQUENCE [LARGE SCALE GENOMIC DNA]</scope>
</reference>
<proteinExistence type="predicted"/>
<dbReference type="EMBL" id="BGPR01001430">
    <property type="protein sequence ID" value="GBM53722.1"/>
    <property type="molecule type" value="Genomic_DNA"/>
</dbReference>
<accession>A0A4Y2GIQ2</accession>
<name>A0A4Y2GIQ2_ARAVE</name>
<gene>
    <name evidence="1" type="ORF">AVEN_56414_1</name>
</gene>
<evidence type="ECO:0000313" key="1">
    <source>
        <dbReference type="EMBL" id="GBM53722.1"/>
    </source>
</evidence>